<protein>
    <submittedName>
        <fullName evidence="7">Membrane-bound inhibitor of C-type lysozyme</fullName>
    </submittedName>
</protein>
<evidence type="ECO:0000259" key="6">
    <source>
        <dbReference type="Pfam" id="PF09864"/>
    </source>
</evidence>
<dbReference type="Proteomes" id="UP000199399">
    <property type="component" value="Unassembled WGS sequence"/>
</dbReference>
<name>A0A1G7NY34_9RHOB</name>
<dbReference type="RefSeq" id="WP_167356382.1">
    <property type="nucleotide sequence ID" value="NZ_FNBP01000003.1"/>
</dbReference>
<keyword evidence="2" id="KW-0472">Membrane</keyword>
<dbReference type="InterPro" id="IPR036328">
    <property type="entry name" value="MliC_sf"/>
</dbReference>
<dbReference type="Pfam" id="PF09864">
    <property type="entry name" value="MliC"/>
    <property type="match status" value="1"/>
</dbReference>
<feature type="chain" id="PRO_5011729764" evidence="5">
    <location>
        <begin position="20"/>
        <end position="117"/>
    </location>
</feature>
<keyword evidence="3" id="KW-0564">Palmitate</keyword>
<keyword evidence="8" id="KW-1185">Reference proteome</keyword>
<evidence type="ECO:0000256" key="3">
    <source>
        <dbReference type="ARBA" id="ARBA00023139"/>
    </source>
</evidence>
<evidence type="ECO:0000313" key="7">
    <source>
        <dbReference type="EMBL" id="SDF78883.1"/>
    </source>
</evidence>
<sequence>MRLFLTALTCAMMALPAVAQTSLNLTLGPADSVETINYSCDTGAALRVQYVNAGPNALALMKINGAMRIFVGVVAGSGARYVSGAEVWVTKGGTALLENQLKDTKVRCSQSDDAQRE</sequence>
<accession>A0A1G7NY34</accession>
<organism evidence="7 8">
    <name type="scientific">Sulfitobacter delicatus</name>
    <dbReference type="NCBI Taxonomy" id="218672"/>
    <lineage>
        <taxon>Bacteria</taxon>
        <taxon>Pseudomonadati</taxon>
        <taxon>Pseudomonadota</taxon>
        <taxon>Alphaproteobacteria</taxon>
        <taxon>Rhodobacterales</taxon>
        <taxon>Roseobacteraceae</taxon>
        <taxon>Sulfitobacter</taxon>
    </lineage>
</organism>
<evidence type="ECO:0000256" key="4">
    <source>
        <dbReference type="ARBA" id="ARBA00023288"/>
    </source>
</evidence>
<dbReference type="AlphaFoldDB" id="A0A1G7NY34"/>
<dbReference type="Gene3D" id="2.40.128.200">
    <property type="match status" value="1"/>
</dbReference>
<gene>
    <name evidence="7" type="ORF">SAMN04489759_103166</name>
</gene>
<reference evidence="8" key="1">
    <citation type="submission" date="2016-10" db="EMBL/GenBank/DDBJ databases">
        <authorList>
            <person name="Varghese N."/>
            <person name="Submissions S."/>
        </authorList>
    </citation>
    <scope>NUCLEOTIDE SEQUENCE [LARGE SCALE GENOMIC DNA]</scope>
    <source>
        <strain evidence="8">DSM 16477</strain>
    </source>
</reference>
<dbReference type="EMBL" id="FNBP01000003">
    <property type="protein sequence ID" value="SDF78883.1"/>
    <property type="molecule type" value="Genomic_DNA"/>
</dbReference>
<evidence type="ECO:0000256" key="5">
    <source>
        <dbReference type="SAM" id="SignalP"/>
    </source>
</evidence>
<feature type="domain" description="C-type lysozyme inhibitor" evidence="6">
    <location>
        <begin position="38"/>
        <end position="104"/>
    </location>
</feature>
<dbReference type="InterPro" id="IPR018660">
    <property type="entry name" value="MliC"/>
</dbReference>
<keyword evidence="4" id="KW-0449">Lipoprotein</keyword>
<evidence type="ECO:0000313" key="8">
    <source>
        <dbReference type="Proteomes" id="UP000199399"/>
    </source>
</evidence>
<proteinExistence type="predicted"/>
<evidence type="ECO:0000256" key="2">
    <source>
        <dbReference type="ARBA" id="ARBA00023136"/>
    </source>
</evidence>
<evidence type="ECO:0000256" key="1">
    <source>
        <dbReference type="ARBA" id="ARBA00022729"/>
    </source>
</evidence>
<feature type="signal peptide" evidence="5">
    <location>
        <begin position="1"/>
        <end position="19"/>
    </location>
</feature>
<keyword evidence="1 5" id="KW-0732">Signal</keyword>
<dbReference type="SUPFAM" id="SSF141488">
    <property type="entry name" value="YdhA-like"/>
    <property type="match status" value="1"/>
</dbReference>